<dbReference type="AlphaFoldDB" id="N4UA60"/>
<organism evidence="2 3">
    <name type="scientific">Fusarium oxysporum f. sp. cubense (strain race 1)</name>
    <name type="common">Panama disease fungus</name>
    <dbReference type="NCBI Taxonomy" id="1229664"/>
    <lineage>
        <taxon>Eukaryota</taxon>
        <taxon>Fungi</taxon>
        <taxon>Dikarya</taxon>
        <taxon>Ascomycota</taxon>
        <taxon>Pezizomycotina</taxon>
        <taxon>Sordariomycetes</taxon>
        <taxon>Hypocreomycetidae</taxon>
        <taxon>Hypocreales</taxon>
        <taxon>Nectriaceae</taxon>
        <taxon>Fusarium</taxon>
        <taxon>Fusarium oxysporum species complex</taxon>
    </lineage>
</organism>
<proteinExistence type="predicted"/>
<protein>
    <submittedName>
        <fullName evidence="2">Uncharacterized protein</fullName>
    </submittedName>
</protein>
<gene>
    <name evidence="2" type="ORF">FOC1_g10001674</name>
</gene>
<feature type="compositionally biased region" description="Basic and acidic residues" evidence="1">
    <location>
        <begin position="30"/>
        <end position="40"/>
    </location>
</feature>
<feature type="region of interest" description="Disordered" evidence="1">
    <location>
        <begin position="101"/>
        <end position="137"/>
    </location>
</feature>
<name>N4UA60_FUSC1</name>
<feature type="region of interest" description="Disordered" evidence="1">
    <location>
        <begin position="20"/>
        <end position="77"/>
    </location>
</feature>
<dbReference type="VEuPathDB" id="FungiDB:FOC1_g10001674"/>
<dbReference type="EMBL" id="KB730474">
    <property type="protein sequence ID" value="ENH65701.1"/>
    <property type="molecule type" value="Genomic_DNA"/>
</dbReference>
<accession>N4UA60</accession>
<dbReference type="OMA" id="THHIAAH"/>
<evidence type="ECO:0000256" key="1">
    <source>
        <dbReference type="SAM" id="MobiDB-lite"/>
    </source>
</evidence>
<dbReference type="Proteomes" id="UP000016928">
    <property type="component" value="Unassembled WGS sequence"/>
</dbReference>
<evidence type="ECO:0000313" key="2">
    <source>
        <dbReference type="EMBL" id="ENH65701.1"/>
    </source>
</evidence>
<dbReference type="HOGENOM" id="CLU_1686624_0_0_1"/>
<evidence type="ECO:0000313" key="3">
    <source>
        <dbReference type="Proteomes" id="UP000016928"/>
    </source>
</evidence>
<reference evidence="3" key="2">
    <citation type="journal article" date="2014" name="PLoS ONE">
        <title>Genome and Transcriptome Analysis of the Fungal Pathogen Fusarium oxysporum f. sp. cubense Causing Banana Vascular Wilt Disease.</title>
        <authorList>
            <person name="Guo L."/>
            <person name="Han L."/>
            <person name="Yang L."/>
            <person name="Zeng H."/>
            <person name="Fan D."/>
            <person name="Zhu Y."/>
            <person name="Feng Y."/>
            <person name="Wang G."/>
            <person name="Peng C."/>
            <person name="Jiang X."/>
            <person name="Zhou D."/>
            <person name="Ni P."/>
            <person name="Liang C."/>
            <person name="Liu L."/>
            <person name="Wang J."/>
            <person name="Mao C."/>
            <person name="Fang X."/>
            <person name="Peng M."/>
            <person name="Huang J."/>
        </authorList>
    </citation>
    <scope>NUCLEOTIDE SEQUENCE [LARGE SCALE GENOMIC DNA]</scope>
    <source>
        <strain evidence="3">race 1</strain>
    </source>
</reference>
<reference evidence="3" key="1">
    <citation type="submission" date="2012-09" db="EMBL/GenBank/DDBJ databases">
        <title>Genome sequencing and comparative transcriptomics of race 1 and race 4 of banana pathogen: Fusarium oxysporum f. sp. cubense.</title>
        <authorList>
            <person name="Fang X."/>
            <person name="Huang J."/>
        </authorList>
    </citation>
    <scope>NUCLEOTIDE SEQUENCE [LARGE SCALE GENOMIC DNA]</scope>
    <source>
        <strain evidence="3">race 1</strain>
    </source>
</reference>
<sequence>MNFGIEQHIHQRHTFALFKNESQNYVPSKRQSESRSEGNTKKRKTKRHQFNATEIFSSSEDEEDQSPKANNHESMTRHIAAHLQTLMLLTLRVIAMQKGLGSEEEDAAESNAGVLKSARRQNPPRSSYYGGSGSSNGSLSRWQCVSYYQYYTYIER</sequence>